<evidence type="ECO:0000313" key="2">
    <source>
        <dbReference type="Proteomes" id="UP001519460"/>
    </source>
</evidence>
<reference evidence="1 2" key="1">
    <citation type="journal article" date="2023" name="Sci. Data">
        <title>Genome assembly of the Korean intertidal mud-creeper Batillaria attramentaria.</title>
        <authorList>
            <person name="Patra A.K."/>
            <person name="Ho P.T."/>
            <person name="Jun S."/>
            <person name="Lee S.J."/>
            <person name="Kim Y."/>
            <person name="Won Y.J."/>
        </authorList>
    </citation>
    <scope>NUCLEOTIDE SEQUENCE [LARGE SCALE GENOMIC DNA]</scope>
    <source>
        <strain evidence="1">Wonlab-2016</strain>
    </source>
</reference>
<protein>
    <recommendedName>
        <fullName evidence="3">LAGLIDADG homing endonuclease</fullName>
    </recommendedName>
</protein>
<keyword evidence="2" id="KW-1185">Reference proteome</keyword>
<evidence type="ECO:0000313" key="1">
    <source>
        <dbReference type="EMBL" id="KAK7503400.1"/>
    </source>
</evidence>
<comment type="caution">
    <text evidence="1">The sequence shown here is derived from an EMBL/GenBank/DDBJ whole genome shotgun (WGS) entry which is preliminary data.</text>
</comment>
<dbReference type="Proteomes" id="UP001519460">
    <property type="component" value="Unassembled WGS sequence"/>
</dbReference>
<proteinExistence type="predicted"/>
<dbReference type="AlphaFoldDB" id="A0ABD0LW70"/>
<sequence length="148" mass="16903">MSEKNLTRVCFLYGLQNLVHPTSTKLVRNDMLGWWVGSAVPTVGTTGMERALRAKMARSVNIGSTYNDEMFRKVMLVIQHHRSIWQMISTGNRKTNCYLIWNMSQFGTLHSPRDVRNTIVESVLLVPLEYTDTLLQFLVDLLSTPSLV</sequence>
<accession>A0ABD0LW70</accession>
<dbReference type="EMBL" id="JACVVK020000020">
    <property type="protein sequence ID" value="KAK7503400.1"/>
    <property type="molecule type" value="Genomic_DNA"/>
</dbReference>
<name>A0ABD0LW70_9CAEN</name>
<organism evidence="1 2">
    <name type="scientific">Batillaria attramentaria</name>
    <dbReference type="NCBI Taxonomy" id="370345"/>
    <lineage>
        <taxon>Eukaryota</taxon>
        <taxon>Metazoa</taxon>
        <taxon>Spiralia</taxon>
        <taxon>Lophotrochozoa</taxon>
        <taxon>Mollusca</taxon>
        <taxon>Gastropoda</taxon>
        <taxon>Caenogastropoda</taxon>
        <taxon>Sorbeoconcha</taxon>
        <taxon>Cerithioidea</taxon>
        <taxon>Batillariidae</taxon>
        <taxon>Batillaria</taxon>
    </lineage>
</organism>
<gene>
    <name evidence="1" type="ORF">BaRGS_00005321</name>
</gene>
<evidence type="ECO:0008006" key="3">
    <source>
        <dbReference type="Google" id="ProtNLM"/>
    </source>
</evidence>